<dbReference type="InterPro" id="IPR011009">
    <property type="entry name" value="Kinase-like_dom_sf"/>
</dbReference>
<dbReference type="PANTHER" id="PTHR43883">
    <property type="entry name" value="SLR0207 PROTEIN"/>
    <property type="match status" value="1"/>
</dbReference>
<sequence>MVVMRRMPANRRLSTMITMGRRVDGQLRALARLLAAFHERCATSPEIAQAGSLATLDALWRESLTGLAPFRGTLIDADVVDEIGRLALRYLAGRAPLLAERQRAGRIRDGHGDLLADDIYCLDDGPRVLDCIEFDRRLRLGDVLGDVAFLAMDLERLDVPEAAEKFLSWYGEFSAETHPPSLQHLYIAYRALVRAKVSCIRARQGAPEAARQARKLAAIALGHLRRGRIRLVLVGGLPGTGKSTLAGKLADAEDGWVLLRSDVVRKELAGLPADAHVPAGLFEGHYDAQATDATYTELLRRASHAMERGENVVLDASWSTAGYRTAAARLAEQTATDLVELRCVTSPEVAAARIARRAAVGEDPSDATLAVHQALAARAQPWPTAGVIQTAVPIGEALLAAQRHVNSVYR</sequence>
<organism evidence="1 2">
    <name type="scientific">Candidatus Protofrankia californiensis</name>
    <dbReference type="NCBI Taxonomy" id="1839754"/>
    <lineage>
        <taxon>Bacteria</taxon>
        <taxon>Bacillati</taxon>
        <taxon>Actinomycetota</taxon>
        <taxon>Actinomycetes</taxon>
        <taxon>Frankiales</taxon>
        <taxon>Frankiaceae</taxon>
        <taxon>Protofrankia</taxon>
    </lineage>
</organism>
<gene>
    <name evidence="1" type="ORF">FDG2_5998</name>
</gene>
<dbReference type="Gene3D" id="3.40.50.300">
    <property type="entry name" value="P-loop containing nucleotide triphosphate hydrolases"/>
    <property type="match status" value="1"/>
</dbReference>
<proteinExistence type="predicted"/>
<keyword evidence="2" id="KW-1185">Reference proteome</keyword>
<evidence type="ECO:0000313" key="2">
    <source>
        <dbReference type="Proteomes" id="UP000199013"/>
    </source>
</evidence>
<name>A0A1C3PG32_9ACTN</name>
<dbReference type="PANTHER" id="PTHR43883:SF1">
    <property type="entry name" value="GLUCONOKINASE"/>
    <property type="match status" value="1"/>
</dbReference>
<reference evidence="2" key="1">
    <citation type="submission" date="2016-02" db="EMBL/GenBank/DDBJ databases">
        <authorList>
            <person name="Wibberg D."/>
        </authorList>
    </citation>
    <scope>NUCLEOTIDE SEQUENCE [LARGE SCALE GENOMIC DNA]</scope>
</reference>
<dbReference type="Proteomes" id="UP000199013">
    <property type="component" value="Unassembled WGS sequence"/>
</dbReference>
<dbReference type="SUPFAM" id="SSF52540">
    <property type="entry name" value="P-loop containing nucleoside triphosphate hydrolases"/>
    <property type="match status" value="1"/>
</dbReference>
<dbReference type="SUPFAM" id="SSF56112">
    <property type="entry name" value="Protein kinase-like (PK-like)"/>
    <property type="match status" value="1"/>
</dbReference>
<dbReference type="Pfam" id="PF13671">
    <property type="entry name" value="AAA_33"/>
    <property type="match status" value="1"/>
</dbReference>
<dbReference type="AlphaFoldDB" id="A0A1C3PG32"/>
<dbReference type="InterPro" id="IPR052732">
    <property type="entry name" value="Cell-binding_unc_protein"/>
</dbReference>
<accession>A0A1C3PG32</accession>
<dbReference type="EMBL" id="FLUV01002476">
    <property type="protein sequence ID" value="SBW28791.1"/>
    <property type="molecule type" value="Genomic_DNA"/>
</dbReference>
<dbReference type="InterPro" id="IPR027417">
    <property type="entry name" value="P-loop_NTPase"/>
</dbReference>
<protein>
    <recommendedName>
        <fullName evidence="3">Gluconate kinase</fullName>
    </recommendedName>
</protein>
<evidence type="ECO:0008006" key="3">
    <source>
        <dbReference type="Google" id="ProtNLM"/>
    </source>
</evidence>
<evidence type="ECO:0000313" key="1">
    <source>
        <dbReference type="EMBL" id="SBW28791.1"/>
    </source>
</evidence>